<dbReference type="AlphaFoldDB" id="A0A6L2NMT3"/>
<feature type="region of interest" description="Disordered" evidence="1">
    <location>
        <begin position="1"/>
        <end position="47"/>
    </location>
</feature>
<evidence type="ECO:0000256" key="1">
    <source>
        <dbReference type="SAM" id="MobiDB-lite"/>
    </source>
</evidence>
<feature type="region of interest" description="Disordered" evidence="1">
    <location>
        <begin position="520"/>
        <end position="541"/>
    </location>
</feature>
<reference evidence="2" key="1">
    <citation type="journal article" date="2019" name="Sci. Rep.">
        <title>Draft genome of Tanacetum cinerariifolium, the natural source of mosquito coil.</title>
        <authorList>
            <person name="Yamashiro T."/>
            <person name="Shiraishi A."/>
            <person name="Satake H."/>
            <person name="Nakayama K."/>
        </authorList>
    </citation>
    <scope>NUCLEOTIDE SEQUENCE</scope>
</reference>
<dbReference type="EMBL" id="BKCJ010009582">
    <property type="protein sequence ID" value="GEU87628.1"/>
    <property type="molecule type" value="Genomic_DNA"/>
</dbReference>
<sequence length="541" mass="60332">MSADSAVTYTSVHSEARSWSIPSEDPYEEDAQQLLEQASRSPEYVPDPIELEDHVPVHIPEHPKDLVPAEDEAPIDAYILEELEEILVTHSPDFQNTFEPSNASTSVVNAPREPYVVKQDNESSVDKIIFYLKKAPYLPNQFHCFHCKDVLRDGEACKRCTCAKCGSGLGKGFCYICGHNQNSLNDSPIISETSSQSPPNINHCCYECVPVISILEPCNNQTIDELPQALSIFHPTFHSEAESPFTLDSTPTYVDDLLTFSTHIHNLLFTPTEPVDSLSMGDEHLNTILATESDEFIKSCVENLVPNPSESGGENGCDVPTGFTTFSNVLVDDDYDSDSSDDKSLFVEDVREKIYSNPLFDEEIIPMEIDPHSFNAESDLIEPLPNHDSSVNISSKIDSLFDEFAGELTILKSFPLGIDETDCHPEKEIRLTKRLLYDNSSPRPPKEIVSDISNADIESFSPSPIPNEDSNSHMEEIDLSFNPDDPMSSSIEDDDYDSERDIPILDKLLDNYSISLPTNESYHFDIPSPYRPPAKPPDGNT</sequence>
<gene>
    <name evidence="2" type="ORF">Tci_059606</name>
</gene>
<feature type="compositionally biased region" description="Pro residues" evidence="1">
    <location>
        <begin position="529"/>
        <end position="541"/>
    </location>
</feature>
<evidence type="ECO:0008006" key="3">
    <source>
        <dbReference type="Google" id="ProtNLM"/>
    </source>
</evidence>
<proteinExistence type="predicted"/>
<feature type="compositionally biased region" description="Polar residues" evidence="1">
    <location>
        <begin position="1"/>
        <end position="13"/>
    </location>
</feature>
<organism evidence="2">
    <name type="scientific">Tanacetum cinerariifolium</name>
    <name type="common">Dalmatian daisy</name>
    <name type="synonym">Chrysanthemum cinerariifolium</name>
    <dbReference type="NCBI Taxonomy" id="118510"/>
    <lineage>
        <taxon>Eukaryota</taxon>
        <taxon>Viridiplantae</taxon>
        <taxon>Streptophyta</taxon>
        <taxon>Embryophyta</taxon>
        <taxon>Tracheophyta</taxon>
        <taxon>Spermatophyta</taxon>
        <taxon>Magnoliopsida</taxon>
        <taxon>eudicotyledons</taxon>
        <taxon>Gunneridae</taxon>
        <taxon>Pentapetalae</taxon>
        <taxon>asterids</taxon>
        <taxon>campanulids</taxon>
        <taxon>Asterales</taxon>
        <taxon>Asteraceae</taxon>
        <taxon>Asteroideae</taxon>
        <taxon>Anthemideae</taxon>
        <taxon>Anthemidinae</taxon>
        <taxon>Tanacetum</taxon>
    </lineage>
</organism>
<name>A0A6L2NMT3_TANCI</name>
<evidence type="ECO:0000313" key="2">
    <source>
        <dbReference type="EMBL" id="GEU87628.1"/>
    </source>
</evidence>
<comment type="caution">
    <text evidence="2">The sequence shown here is derived from an EMBL/GenBank/DDBJ whole genome shotgun (WGS) entry which is preliminary data.</text>
</comment>
<feature type="region of interest" description="Disordered" evidence="1">
    <location>
        <begin position="440"/>
        <end position="499"/>
    </location>
</feature>
<protein>
    <recommendedName>
        <fullName evidence="3">Reverse transcriptase domain-containing protein</fullName>
    </recommendedName>
</protein>
<accession>A0A6L2NMT3</accession>